<dbReference type="EMBL" id="JBHSXN010000001">
    <property type="protein sequence ID" value="MFC6952450.1"/>
    <property type="molecule type" value="Genomic_DNA"/>
</dbReference>
<name>A0ABD5VA39_9EURY</name>
<keyword evidence="3" id="KW-1185">Reference proteome</keyword>
<comment type="caution">
    <text evidence="2">The sequence shown here is derived from an EMBL/GenBank/DDBJ whole genome shotgun (WGS) entry which is preliminary data.</text>
</comment>
<dbReference type="PANTHER" id="PTHR43471">
    <property type="entry name" value="ABC TRANSPORTER PERMEASE"/>
    <property type="match status" value="1"/>
</dbReference>
<keyword evidence="1" id="KW-0472">Membrane</keyword>
<dbReference type="RefSeq" id="WP_336349426.1">
    <property type="nucleotide sequence ID" value="NZ_JAZAQL010000001.1"/>
</dbReference>
<evidence type="ECO:0000313" key="3">
    <source>
        <dbReference type="Proteomes" id="UP001596395"/>
    </source>
</evidence>
<reference evidence="2 3" key="1">
    <citation type="journal article" date="2019" name="Int. J. Syst. Evol. Microbiol.">
        <title>The Global Catalogue of Microorganisms (GCM) 10K type strain sequencing project: providing services to taxonomists for standard genome sequencing and annotation.</title>
        <authorList>
            <consortium name="The Broad Institute Genomics Platform"/>
            <consortium name="The Broad Institute Genome Sequencing Center for Infectious Disease"/>
            <person name="Wu L."/>
            <person name="Ma J."/>
        </authorList>
    </citation>
    <scope>NUCLEOTIDE SEQUENCE [LARGE SCALE GENOMIC DNA]</scope>
    <source>
        <strain evidence="2 3">GX26</strain>
    </source>
</reference>
<feature type="transmembrane region" description="Helical" evidence="1">
    <location>
        <begin position="170"/>
        <end position="192"/>
    </location>
</feature>
<protein>
    <submittedName>
        <fullName evidence="2">ABC transporter permease</fullName>
    </submittedName>
</protein>
<dbReference type="Proteomes" id="UP001596395">
    <property type="component" value="Unassembled WGS sequence"/>
</dbReference>
<feature type="transmembrane region" description="Helical" evidence="1">
    <location>
        <begin position="21"/>
        <end position="38"/>
    </location>
</feature>
<feature type="transmembrane region" description="Helical" evidence="1">
    <location>
        <begin position="139"/>
        <end position="163"/>
    </location>
</feature>
<feature type="transmembrane region" description="Helical" evidence="1">
    <location>
        <begin position="104"/>
        <end position="133"/>
    </location>
</feature>
<sequence length="278" mass="29306">MWRLIARKDVRDSVRERQLHVGVGLFAVVGLVAGYIYASSYDPAYVDRPGLRFLGVLVGAALFLAPIAAIMLAQGRVVDKRSRGELVVLLGMPFSRRDVVLGSLAGRFAVTATVVTCLFAFATAVAALMLAPIPLLRLVAALAVLVAFAGVFVALGTAISAAVSGTTRAAVLAVGVYLFFVFRLHDILWRLLVNGVYGTQSAPATLLPAVAQFGPFTALRNLVVGVYPNIGGAFGYFGGTPPTELTLLAEPAVGFVVLVVWATAPLYVALERFEGADL</sequence>
<dbReference type="PANTHER" id="PTHR43471:SF1">
    <property type="entry name" value="ABC TRANSPORTER PERMEASE PROTEIN NOSY-RELATED"/>
    <property type="match status" value="1"/>
</dbReference>
<dbReference type="GO" id="GO:0005886">
    <property type="term" value="C:plasma membrane"/>
    <property type="evidence" value="ECO:0007669"/>
    <property type="project" value="UniProtKB-SubCell"/>
</dbReference>
<keyword evidence="1" id="KW-1133">Transmembrane helix</keyword>
<gene>
    <name evidence="2" type="ORF">ACFQGB_06205</name>
</gene>
<accession>A0ABD5VA39</accession>
<organism evidence="2 3">
    <name type="scientific">Halorubellus litoreus</name>
    <dbReference type="NCBI Taxonomy" id="755308"/>
    <lineage>
        <taxon>Archaea</taxon>
        <taxon>Methanobacteriati</taxon>
        <taxon>Methanobacteriota</taxon>
        <taxon>Stenosarchaea group</taxon>
        <taxon>Halobacteria</taxon>
        <taxon>Halobacteriales</taxon>
        <taxon>Halorubellaceae</taxon>
        <taxon>Halorubellus</taxon>
    </lineage>
</organism>
<keyword evidence="1" id="KW-0812">Transmembrane</keyword>
<evidence type="ECO:0000313" key="2">
    <source>
        <dbReference type="EMBL" id="MFC6952450.1"/>
    </source>
</evidence>
<dbReference type="AlphaFoldDB" id="A0ABD5VA39"/>
<proteinExistence type="predicted"/>
<dbReference type="Pfam" id="PF12679">
    <property type="entry name" value="ABC2_membrane_2"/>
    <property type="match status" value="1"/>
</dbReference>
<feature type="transmembrane region" description="Helical" evidence="1">
    <location>
        <begin position="50"/>
        <end position="73"/>
    </location>
</feature>
<evidence type="ECO:0000256" key="1">
    <source>
        <dbReference type="SAM" id="Phobius"/>
    </source>
</evidence>
<feature type="transmembrane region" description="Helical" evidence="1">
    <location>
        <begin position="252"/>
        <end position="270"/>
    </location>
</feature>